<keyword evidence="1" id="KW-0812">Transmembrane</keyword>
<reference evidence="2 3" key="1">
    <citation type="submission" date="2016-08" db="EMBL/GenBank/DDBJ databases">
        <authorList>
            <person name="Seilhamer J.J."/>
        </authorList>
    </citation>
    <scope>NUCLEOTIDE SEQUENCE [LARGE SCALE GENOMIC DNA]</scope>
    <source>
        <strain evidence="2 3">KCTC 42603</strain>
    </source>
</reference>
<organism evidence="2 3">
    <name type="scientific">Alteromonas confluentis</name>
    <dbReference type="NCBI Taxonomy" id="1656094"/>
    <lineage>
        <taxon>Bacteria</taxon>
        <taxon>Pseudomonadati</taxon>
        <taxon>Pseudomonadota</taxon>
        <taxon>Gammaproteobacteria</taxon>
        <taxon>Alteromonadales</taxon>
        <taxon>Alteromonadaceae</taxon>
        <taxon>Alteromonas/Salinimonas group</taxon>
        <taxon>Alteromonas</taxon>
    </lineage>
</organism>
<protein>
    <submittedName>
        <fullName evidence="2">Uncharacterized protein</fullName>
    </submittedName>
</protein>
<dbReference type="RefSeq" id="WP_070124689.1">
    <property type="nucleotide sequence ID" value="NZ_MDHN01000014.1"/>
</dbReference>
<evidence type="ECO:0000256" key="1">
    <source>
        <dbReference type="SAM" id="Phobius"/>
    </source>
</evidence>
<keyword evidence="1" id="KW-0472">Membrane</keyword>
<keyword evidence="3" id="KW-1185">Reference proteome</keyword>
<keyword evidence="1" id="KW-1133">Transmembrane helix</keyword>
<accession>A0A1E7ZD57</accession>
<feature type="transmembrane region" description="Helical" evidence="1">
    <location>
        <begin position="12"/>
        <end position="30"/>
    </location>
</feature>
<comment type="caution">
    <text evidence="2">The sequence shown here is derived from an EMBL/GenBank/DDBJ whole genome shotgun (WGS) entry which is preliminary data.</text>
</comment>
<sequence>MARLQKQSSFRYLINGLILALPIYFIYKALNPEFPAMLPEIKAGEFSLTAMPYDEDMPYQHDGLFVKDFLVMFQQGSVDDVRMAFLNIGESPLPFEEAQSYELGVLHGTKHGQHVHGLSSEVIKPGDKVWITLQTWDGKLHQGAWQVPSYLLSDV</sequence>
<dbReference type="Proteomes" id="UP000175691">
    <property type="component" value="Unassembled WGS sequence"/>
</dbReference>
<dbReference type="STRING" id="1656094.BFC18_08210"/>
<evidence type="ECO:0000313" key="2">
    <source>
        <dbReference type="EMBL" id="OFC71448.1"/>
    </source>
</evidence>
<dbReference type="EMBL" id="MDHN01000014">
    <property type="protein sequence ID" value="OFC71448.1"/>
    <property type="molecule type" value="Genomic_DNA"/>
</dbReference>
<evidence type="ECO:0000313" key="3">
    <source>
        <dbReference type="Proteomes" id="UP000175691"/>
    </source>
</evidence>
<dbReference type="OrthoDB" id="6331533at2"/>
<proteinExistence type="predicted"/>
<gene>
    <name evidence="2" type="ORF">BFC18_08210</name>
</gene>
<name>A0A1E7ZD57_9ALTE</name>
<dbReference type="AlphaFoldDB" id="A0A1E7ZD57"/>